<feature type="region of interest" description="Disordered" evidence="1">
    <location>
        <begin position="185"/>
        <end position="219"/>
    </location>
</feature>
<accession>A0A4Z2FZR5</accession>
<organism evidence="2 3">
    <name type="scientific">Liparis tanakae</name>
    <name type="common">Tanaka's snailfish</name>
    <dbReference type="NCBI Taxonomy" id="230148"/>
    <lineage>
        <taxon>Eukaryota</taxon>
        <taxon>Metazoa</taxon>
        <taxon>Chordata</taxon>
        <taxon>Craniata</taxon>
        <taxon>Vertebrata</taxon>
        <taxon>Euteleostomi</taxon>
        <taxon>Actinopterygii</taxon>
        <taxon>Neopterygii</taxon>
        <taxon>Teleostei</taxon>
        <taxon>Neoteleostei</taxon>
        <taxon>Acanthomorphata</taxon>
        <taxon>Eupercaria</taxon>
        <taxon>Perciformes</taxon>
        <taxon>Cottioidei</taxon>
        <taxon>Cottales</taxon>
        <taxon>Liparidae</taxon>
        <taxon>Liparis</taxon>
    </lineage>
</organism>
<protein>
    <submittedName>
        <fullName evidence="2">Uncharacterized protein</fullName>
    </submittedName>
</protein>
<evidence type="ECO:0000313" key="3">
    <source>
        <dbReference type="Proteomes" id="UP000314294"/>
    </source>
</evidence>
<keyword evidence="3" id="KW-1185">Reference proteome</keyword>
<reference evidence="2 3" key="1">
    <citation type="submission" date="2019-03" db="EMBL/GenBank/DDBJ databases">
        <title>First draft genome of Liparis tanakae, snailfish: a comprehensive survey of snailfish specific genes.</title>
        <authorList>
            <person name="Kim W."/>
            <person name="Song I."/>
            <person name="Jeong J.-H."/>
            <person name="Kim D."/>
            <person name="Kim S."/>
            <person name="Ryu S."/>
            <person name="Song J.Y."/>
            <person name="Lee S.K."/>
        </authorList>
    </citation>
    <scope>NUCLEOTIDE SEQUENCE [LARGE SCALE GENOMIC DNA]</scope>
    <source>
        <tissue evidence="2">Muscle</tissue>
    </source>
</reference>
<dbReference type="Proteomes" id="UP000314294">
    <property type="component" value="Unassembled WGS sequence"/>
</dbReference>
<comment type="caution">
    <text evidence="2">The sequence shown here is derived from an EMBL/GenBank/DDBJ whole genome shotgun (WGS) entry which is preliminary data.</text>
</comment>
<proteinExistence type="predicted"/>
<gene>
    <name evidence="2" type="ORF">EYF80_042966</name>
</gene>
<name>A0A4Z2FZR5_9TELE</name>
<dbReference type="AlphaFoldDB" id="A0A4Z2FZR5"/>
<evidence type="ECO:0000256" key="1">
    <source>
        <dbReference type="SAM" id="MobiDB-lite"/>
    </source>
</evidence>
<dbReference type="EMBL" id="SRLO01000772">
    <property type="protein sequence ID" value="TNN46816.1"/>
    <property type="molecule type" value="Genomic_DNA"/>
</dbReference>
<sequence length="259" mass="28355">MEHRGATGSYRLLGSWAPRLLVLNASSDSPSLVRQATGGAQSLHWPPLTRALTRAWYLWPGSSRRSSRVTLVLVTSSVWRRRTQAAELIGDVFVQGGRGGGRGRGRGVNSRCRDRSSSRRGAGQPGVGARSSRKKAACSMPMEKARVSYLHRAVLRSLACCTSARILMAPGEYCADLLSFEPPRSWTEQQSGPQGRARGGSANHSPTQRRGIIPGDRQGGEPLGFILRTCIHIIQKSVNETRSRARAGEVREREHLCIY</sequence>
<feature type="region of interest" description="Disordered" evidence="1">
    <location>
        <begin position="99"/>
        <end position="137"/>
    </location>
</feature>
<evidence type="ECO:0000313" key="2">
    <source>
        <dbReference type="EMBL" id="TNN46816.1"/>
    </source>
</evidence>